<evidence type="ECO:0000256" key="7">
    <source>
        <dbReference type="ARBA" id="ARBA00022946"/>
    </source>
</evidence>
<keyword evidence="16" id="KW-1185">Reference proteome</keyword>
<dbReference type="PANTHER" id="PTHR15415">
    <property type="entry name" value="MITOFILIN"/>
    <property type="match status" value="1"/>
</dbReference>
<protein>
    <recommendedName>
        <fullName evidence="4 13">MICOS complex subunit MIC60</fullName>
    </recommendedName>
    <alternativeName>
        <fullName evidence="13">Mitofilin</fullName>
    </alternativeName>
</protein>
<evidence type="ECO:0000256" key="5">
    <source>
        <dbReference type="ARBA" id="ARBA00022692"/>
    </source>
</evidence>
<dbReference type="GO" id="GO:0042407">
    <property type="term" value="P:cristae formation"/>
    <property type="evidence" value="ECO:0007669"/>
    <property type="project" value="TreeGrafter"/>
</dbReference>
<name>A0A6H0XT59_9PEZI</name>
<dbReference type="Pfam" id="PF09731">
    <property type="entry name" value="Mitofilin"/>
    <property type="match status" value="2"/>
</dbReference>
<evidence type="ECO:0000256" key="4">
    <source>
        <dbReference type="ARBA" id="ARBA00018116"/>
    </source>
</evidence>
<evidence type="ECO:0000256" key="3">
    <source>
        <dbReference type="ARBA" id="ARBA00011875"/>
    </source>
</evidence>
<evidence type="ECO:0000313" key="15">
    <source>
        <dbReference type="EMBL" id="QIW97850.1"/>
    </source>
</evidence>
<keyword evidence="8 13" id="KW-1133">Transmembrane helix</keyword>
<evidence type="ECO:0000256" key="12">
    <source>
        <dbReference type="ARBA" id="ARBA00025571"/>
    </source>
</evidence>
<keyword evidence="5 13" id="KW-0812">Transmembrane</keyword>
<evidence type="ECO:0000256" key="11">
    <source>
        <dbReference type="ARBA" id="ARBA00023136"/>
    </source>
</evidence>
<keyword evidence="7" id="KW-0809">Transit peptide</keyword>
<keyword evidence="10 13" id="KW-0496">Mitochondrion</keyword>
<feature type="compositionally biased region" description="Low complexity" evidence="14">
    <location>
        <begin position="230"/>
        <end position="253"/>
    </location>
</feature>
<dbReference type="AlphaFoldDB" id="A0A6H0XT59"/>
<keyword evidence="9" id="KW-0175">Coiled coil</keyword>
<comment type="subcellular location">
    <subcellularLocation>
        <location evidence="1 13">Mitochondrion inner membrane</location>
        <topology evidence="1 13">Single-pass membrane protein</topology>
    </subcellularLocation>
</comment>
<comment type="similarity">
    <text evidence="2 13">Belongs to the MICOS complex subunit Mic60 family.</text>
</comment>
<evidence type="ECO:0000256" key="1">
    <source>
        <dbReference type="ARBA" id="ARBA00004434"/>
    </source>
</evidence>
<dbReference type="GO" id="GO:0061617">
    <property type="term" value="C:MICOS complex"/>
    <property type="evidence" value="ECO:0007669"/>
    <property type="project" value="TreeGrafter"/>
</dbReference>
<evidence type="ECO:0000256" key="6">
    <source>
        <dbReference type="ARBA" id="ARBA00022792"/>
    </source>
</evidence>
<reference evidence="15 16" key="1">
    <citation type="journal article" date="2016" name="Sci. Rep.">
        <title>Peltaster fructicola genome reveals evolution from an invasive phytopathogen to an ectophytic parasite.</title>
        <authorList>
            <person name="Xu C."/>
            <person name="Chen H."/>
            <person name="Gleason M.L."/>
            <person name="Xu J.R."/>
            <person name="Liu H."/>
            <person name="Zhang R."/>
            <person name="Sun G."/>
        </authorList>
    </citation>
    <scope>NUCLEOTIDE SEQUENCE [LARGE SCALE GENOMIC DNA]</scope>
    <source>
        <strain evidence="15 16">LNHT1506</strain>
    </source>
</reference>
<dbReference type="EMBL" id="CP051140">
    <property type="protein sequence ID" value="QIW97850.1"/>
    <property type="molecule type" value="Genomic_DNA"/>
</dbReference>
<keyword evidence="6 13" id="KW-0999">Mitochondrion inner membrane</keyword>
<feature type="transmembrane region" description="Helical" evidence="13">
    <location>
        <begin position="99"/>
        <end position="119"/>
    </location>
</feature>
<organism evidence="15 16">
    <name type="scientific">Peltaster fructicola</name>
    <dbReference type="NCBI Taxonomy" id="286661"/>
    <lineage>
        <taxon>Eukaryota</taxon>
        <taxon>Fungi</taxon>
        <taxon>Dikarya</taxon>
        <taxon>Ascomycota</taxon>
        <taxon>Pezizomycotina</taxon>
        <taxon>Dothideomycetes</taxon>
        <taxon>Dothideomycetes incertae sedis</taxon>
        <taxon>Peltaster</taxon>
    </lineage>
</organism>
<evidence type="ECO:0000256" key="13">
    <source>
        <dbReference type="RuleBase" id="RU363000"/>
    </source>
</evidence>
<evidence type="ECO:0000256" key="10">
    <source>
        <dbReference type="ARBA" id="ARBA00023128"/>
    </source>
</evidence>
<feature type="region of interest" description="Disordered" evidence="14">
    <location>
        <begin position="189"/>
        <end position="253"/>
    </location>
</feature>
<evidence type="ECO:0000256" key="14">
    <source>
        <dbReference type="SAM" id="MobiDB-lite"/>
    </source>
</evidence>
<evidence type="ECO:0000256" key="2">
    <source>
        <dbReference type="ARBA" id="ARBA00010877"/>
    </source>
</evidence>
<comment type="function">
    <text evidence="12">Component of the MICOS complex, a large protein complex of the mitochondrial inner membrane that plays crucial roles in the maintenance of crista junctions, inner membrane architecture, and formation of contact sites to the outer membrane. Plays a role in keeping cristae membranes connected to the inner boundary membrane. Also promotes protein import via the mitochondrial intermembrane space assembly (MIA) pathway.</text>
</comment>
<keyword evidence="11 13" id="KW-0472">Membrane</keyword>
<dbReference type="Proteomes" id="UP000503462">
    <property type="component" value="Chromosome 2"/>
</dbReference>
<evidence type="ECO:0000256" key="8">
    <source>
        <dbReference type="ARBA" id="ARBA00022989"/>
    </source>
</evidence>
<evidence type="ECO:0000256" key="9">
    <source>
        <dbReference type="ARBA" id="ARBA00023054"/>
    </source>
</evidence>
<proteinExistence type="inferred from homology"/>
<evidence type="ECO:0000313" key="16">
    <source>
        <dbReference type="Proteomes" id="UP000503462"/>
    </source>
</evidence>
<dbReference type="OrthoDB" id="10261039at2759"/>
<dbReference type="InterPro" id="IPR019133">
    <property type="entry name" value="MIC60"/>
</dbReference>
<dbReference type="PANTHER" id="PTHR15415:SF7">
    <property type="entry name" value="MICOS COMPLEX SUBUNIT MIC60"/>
    <property type="match status" value="1"/>
</dbReference>
<gene>
    <name evidence="15" type="ORF">AMS68_003368</name>
</gene>
<comment type="subunit">
    <text evidence="3 13">Component of the mitochondrial contact site and cristae organizing system (MICOS) complex.</text>
</comment>
<sequence>MATCSTVEAKLCRRANIGQGCAAWDTECECSRRPQPPILETPTTPPPKTHITPAEAPLVPPTPAEVNAVPPTLPPTGTGTAQVTHTPPPKRPRRRIRNFFLTLFFLLAGGYAGSVYYALVNDNFHDFFTEYVPYGEEAVAYFEERSFRKRFPLKDTSSSAWPQVRGEHKVTIGRASGISPRIADVKDEKAGSDLAASGRHVSAVQDNDTKASGPAPATTPSKSAKEAPKVPKAPASASTQAPAPAPAAAKAEAPAPVKQIDHVNVAQATEPVVQELVKMVNNIITTVNASPEAAKYASTITTAKQDLNKIIGEIGLLKDKATQEAQSEINKAHTEFDGAAKELVRRLEGEMKEQEARWRDEYEAEREKLSNAYQSKLTAELDAAKKVAESKRQNELLELEIALQKKFSDSIKASVEAERDGRLSKLDQLSTSVGELEKLTGQWNDVVDANLRTQHLHVALEAVRNAVEGVEHATPFVDELVALKEISRNNEVVSAAIASISPSAYQRGVPTPAHIIDRFRRVASEVRKASLLPEDAGIASHAASALVSRLMFSKKSERGLPEGDDVESTLARTETLLEEGDLEAAAREMNGLKGWAGVLSRDWIAEARKVLEVKQAVDVMSAEARLQSLLVD</sequence>
<accession>A0A6H0XT59</accession>